<dbReference type="Proteomes" id="UP000296049">
    <property type="component" value="Unassembled WGS sequence"/>
</dbReference>
<dbReference type="InterPro" id="IPR049547">
    <property type="entry name" value="WDR93_beta-prop"/>
</dbReference>
<sequence>MPVHVRKHSLEIPPPSEEDWLKDDEEDFFQQDPERIRVALPQPFRMVNKLVMLVFENAMEIIERRETLREAQKLKGQPTKCFPTAEFQVTGTANCLSVSGKFIFVGLSVGLAAFRMYDCKQVCVWDAVKTEICVIRSSDLGNEHHVLLTVDEMGLVSLFCFHRESFLLIKILNEVEDISKRSTCVEVVLSSGGDYAGVLLQGKCKNMESFVSANKAEAKLSLPVLVLKVKPPKPITGTNFKSPLDALKKVDDGSMLGLGHNHLIKDSQWEQHEAIFRSIYREFLEAEGESESKDEVPRKCFSPLLDPPLSLNLLFQALVFSWDGTVSLMNTATLQMVCCFNSPPSHAVASPWQPVFTLDTVNWCLLLRGDEQQTDALAQSRASHSTIFLFYFNSYPLEEAFPKKPDLPFKSLQNLSLFERCNMFLRDSQQRLVGLEEQLPEYWSRLQARAAAMDKESQKIKGQKKP</sequence>
<keyword evidence="2" id="KW-1185">Reference proteome</keyword>
<dbReference type="InterPro" id="IPR006885">
    <property type="entry name" value="NADH_UbQ_FeS_4_mit-like"/>
</dbReference>
<dbReference type="GO" id="GO:0022900">
    <property type="term" value="P:electron transport chain"/>
    <property type="evidence" value="ECO:0007669"/>
    <property type="project" value="InterPro"/>
</dbReference>
<protein>
    <submittedName>
        <fullName evidence="1">WD repeat-containing protein 93</fullName>
    </submittedName>
</protein>
<evidence type="ECO:0000313" key="2">
    <source>
        <dbReference type="Proteomes" id="UP000296049"/>
    </source>
</evidence>
<accession>R0KK01</accession>
<evidence type="ECO:0000313" key="1">
    <source>
        <dbReference type="EMBL" id="EOA93483.1"/>
    </source>
</evidence>
<dbReference type="AlphaFoldDB" id="R0KK01"/>
<dbReference type="Pfam" id="PF21030">
    <property type="entry name" value="WDR93"/>
    <property type="match status" value="2"/>
</dbReference>
<name>R0KK01_ANAPL</name>
<reference evidence="2" key="1">
    <citation type="journal article" date="2013" name="Nat. Genet.">
        <title>The duck genome and transcriptome provide insight into an avian influenza virus reservoir species.</title>
        <authorList>
            <person name="Huang Y."/>
            <person name="Li Y."/>
            <person name="Burt D.W."/>
            <person name="Chen H."/>
            <person name="Zhang Y."/>
            <person name="Qian W."/>
            <person name="Kim H."/>
            <person name="Gan S."/>
            <person name="Zhao Y."/>
            <person name="Li J."/>
            <person name="Yi K."/>
            <person name="Feng H."/>
            <person name="Zhu P."/>
            <person name="Li B."/>
            <person name="Liu Q."/>
            <person name="Fairley S."/>
            <person name="Magor K.E."/>
            <person name="Du Z."/>
            <person name="Hu X."/>
            <person name="Goodman L."/>
            <person name="Tafer H."/>
            <person name="Vignal A."/>
            <person name="Lee T."/>
            <person name="Kim K.W."/>
            <person name="Sheng Z."/>
            <person name="An Y."/>
            <person name="Searle S."/>
            <person name="Herrero J."/>
            <person name="Groenen M.A."/>
            <person name="Crooijmans R.P."/>
            <person name="Faraut T."/>
            <person name="Cai Q."/>
            <person name="Webster R.G."/>
            <person name="Aldridge J.R."/>
            <person name="Warren W.C."/>
            <person name="Bartschat S."/>
            <person name="Kehr S."/>
            <person name="Marz M."/>
            <person name="Stadler P.F."/>
            <person name="Smith J."/>
            <person name="Kraus R.H."/>
            <person name="Zhao Y."/>
            <person name="Ren L."/>
            <person name="Fei J."/>
            <person name="Morisson M."/>
            <person name="Kaiser P."/>
            <person name="Griffin D.K."/>
            <person name="Rao M."/>
            <person name="Pitel F."/>
            <person name="Wang J."/>
            <person name="Li N."/>
        </authorList>
    </citation>
    <scope>NUCLEOTIDE SEQUENCE [LARGE SCALE GENOMIC DNA]</scope>
</reference>
<dbReference type="PANTHER" id="PTHR12219">
    <property type="entry name" value="NADH-UBIQUINONE OXIDOREDUCTASE"/>
    <property type="match status" value="1"/>
</dbReference>
<organism evidence="1 2">
    <name type="scientific">Anas platyrhynchos</name>
    <name type="common">Mallard</name>
    <name type="synonym">Anas boschas</name>
    <dbReference type="NCBI Taxonomy" id="8839"/>
    <lineage>
        <taxon>Eukaryota</taxon>
        <taxon>Metazoa</taxon>
        <taxon>Chordata</taxon>
        <taxon>Craniata</taxon>
        <taxon>Vertebrata</taxon>
        <taxon>Euteleostomi</taxon>
        <taxon>Archelosauria</taxon>
        <taxon>Archosauria</taxon>
        <taxon>Dinosauria</taxon>
        <taxon>Saurischia</taxon>
        <taxon>Theropoda</taxon>
        <taxon>Coelurosauria</taxon>
        <taxon>Aves</taxon>
        <taxon>Neognathae</taxon>
        <taxon>Galloanserae</taxon>
        <taxon>Anseriformes</taxon>
        <taxon>Anatidae</taxon>
        <taxon>Anatinae</taxon>
        <taxon>Anas</taxon>
    </lineage>
</organism>
<dbReference type="EMBL" id="KB746217">
    <property type="protein sequence ID" value="EOA93483.1"/>
    <property type="molecule type" value="Genomic_DNA"/>
</dbReference>
<proteinExistence type="predicted"/>
<dbReference type="PANTHER" id="PTHR12219:SF17">
    <property type="entry name" value="WD REPEAT-CONTAINING PROTEIN 93"/>
    <property type="match status" value="1"/>
</dbReference>
<gene>
    <name evidence="1" type="ORF">Anapl_14617</name>
</gene>